<evidence type="ECO:0000256" key="1">
    <source>
        <dbReference type="SAM" id="MobiDB-lite"/>
    </source>
</evidence>
<dbReference type="eggNOG" id="COG0790">
    <property type="taxonomic scope" value="Bacteria"/>
</dbReference>
<dbReference type="KEGG" id="bps:BPSL0735"/>
<proteinExistence type="predicted"/>
<dbReference type="STRING" id="272560.BPSL0735"/>
<evidence type="ECO:0000313" key="3">
    <source>
        <dbReference type="Proteomes" id="UP000000605"/>
    </source>
</evidence>
<evidence type="ECO:0008006" key="4">
    <source>
        <dbReference type="Google" id="ProtNLM"/>
    </source>
</evidence>
<name>Q63X05_BURPS</name>
<gene>
    <name evidence="2" type="ordered locus">BPSL0735</name>
</gene>
<organism evidence="2 3">
    <name type="scientific">Burkholderia pseudomallei (strain K96243)</name>
    <dbReference type="NCBI Taxonomy" id="272560"/>
    <lineage>
        <taxon>Bacteria</taxon>
        <taxon>Pseudomonadati</taxon>
        <taxon>Pseudomonadota</taxon>
        <taxon>Betaproteobacteria</taxon>
        <taxon>Burkholderiales</taxon>
        <taxon>Burkholderiaceae</taxon>
        <taxon>Burkholderia</taxon>
        <taxon>pseudomallei group</taxon>
    </lineage>
</organism>
<feature type="region of interest" description="Disordered" evidence="1">
    <location>
        <begin position="135"/>
        <end position="158"/>
    </location>
</feature>
<accession>Q63X05</accession>
<dbReference type="EMBL" id="BX571965">
    <property type="protein sequence ID" value="CAH34727.1"/>
    <property type="molecule type" value="Genomic_DNA"/>
</dbReference>
<keyword evidence="3" id="KW-1185">Reference proteome</keyword>
<dbReference type="Proteomes" id="UP000000605">
    <property type="component" value="Chromosome 1"/>
</dbReference>
<reference evidence="2 3" key="1">
    <citation type="journal article" date="2004" name="Proc. Natl. Acad. Sci. U.S.A.">
        <title>Genomic plasticity of the causative agent of melioidosis, Burkholderia pseudomallei.</title>
        <authorList>
            <person name="Holden M.T.G."/>
            <person name="Titball R.W."/>
            <person name="Peacock S.J."/>
            <person name="Cerdeno-Tarraga A.M."/>
            <person name="Atkins T."/>
            <person name="Crossman L.C."/>
            <person name="Pitt T."/>
            <person name="Churcher C."/>
            <person name="Mungall K."/>
            <person name="Bentley S.D."/>
            <person name="Sebaihia M."/>
            <person name="Thomson N.R."/>
            <person name="Bason N."/>
            <person name="Beacham I.R."/>
            <person name="Brooks K."/>
            <person name="Brown K.A."/>
            <person name="Brown N.F."/>
            <person name="Challis G.L."/>
            <person name="Cherevach I."/>
            <person name="Chillingworth T."/>
            <person name="Cronin A."/>
            <person name="Crosset B."/>
            <person name="Davis P."/>
            <person name="DeShazer D."/>
            <person name="Feltwell T."/>
            <person name="Fraser A."/>
            <person name="Hance Z."/>
            <person name="Hauser H."/>
            <person name="Holroyd S."/>
            <person name="Jagels K."/>
            <person name="Keith K.E."/>
            <person name="Maddison M."/>
            <person name="Moule S."/>
            <person name="Price C."/>
            <person name="Quail M.A."/>
            <person name="Rabbinowitsch E."/>
            <person name="Rutherford K."/>
            <person name="Sanders M."/>
            <person name="Simmonds M."/>
            <person name="Songsivilai S."/>
            <person name="Stevens K."/>
            <person name="Tumapa S."/>
            <person name="Vesaratchavest M."/>
            <person name="Whitehead S."/>
            <person name="Yeats C."/>
            <person name="Barrell B.G."/>
            <person name="Oyston P.C.F."/>
            <person name="Parkhill J."/>
        </authorList>
    </citation>
    <scope>NUCLEOTIDE SEQUENCE [LARGE SCALE GENOMIC DNA]</scope>
    <source>
        <strain evidence="2 3">K96243</strain>
    </source>
</reference>
<dbReference type="SMR" id="Q63X05"/>
<evidence type="ECO:0000313" key="2">
    <source>
        <dbReference type="EMBL" id="CAH34727.1"/>
    </source>
</evidence>
<dbReference type="PATRIC" id="fig|272560.6.peg.806"/>
<dbReference type="AlphaFoldDB" id="Q63X05"/>
<feature type="region of interest" description="Disordered" evidence="1">
    <location>
        <begin position="81"/>
        <end position="103"/>
    </location>
</feature>
<protein>
    <recommendedName>
        <fullName evidence="4">Lipoprotein</fullName>
    </recommendedName>
</protein>
<sequence length="187" mass="21138">MLASSLPLWPAACARNPSAGGMVRRCDDRGCADRPENQASYALRNSGADQENSRLAALEARAKTEPKAAYDLGPRYFRGDGVRRDSDRARRRPSAATCRRGGRSAVLPVRPRAEMGSDAREADKWLSIVAGRGENESKERFEQARADKRAHEEDDKRRTQWRDVYDGYWHSGYPYLGVRRQSDGCWY</sequence>